<accession>A0A2W4WID7</accession>
<dbReference type="Pfam" id="PF10400">
    <property type="entry name" value="Vir_act_alpha_C"/>
    <property type="match status" value="1"/>
</dbReference>
<dbReference type="AlphaFoldDB" id="A0A2W4WID7"/>
<reference evidence="3 4" key="2">
    <citation type="submission" date="2018-06" db="EMBL/GenBank/DDBJ databases">
        <title>Metagenomic assembly of (sub)arctic Cyanobacteria and their associated microbiome from non-axenic cultures.</title>
        <authorList>
            <person name="Baurain D."/>
        </authorList>
    </citation>
    <scope>NUCLEOTIDE SEQUENCE [LARGE SCALE GENOMIC DNA]</scope>
    <source>
        <strain evidence="3">ULC041bin1</strain>
    </source>
</reference>
<proteinExistence type="predicted"/>
<evidence type="ECO:0000259" key="2">
    <source>
        <dbReference type="Pfam" id="PF10400"/>
    </source>
</evidence>
<feature type="domain" description="Transcription regulator PadR N-terminal" evidence="1">
    <location>
        <begin position="7"/>
        <end position="80"/>
    </location>
</feature>
<dbReference type="InterPro" id="IPR036388">
    <property type="entry name" value="WH-like_DNA-bd_sf"/>
</dbReference>
<dbReference type="Pfam" id="PF03551">
    <property type="entry name" value="PadR"/>
    <property type="match status" value="1"/>
</dbReference>
<sequence>MALSHTILAVLSQQPYSGYDISKRFEESVSCYWQASQQQIYRELSRMEHQGWVTYETVPQAGKPDKKIYSITEAGKGELTRWYAEPTEPTPIREDLLVKVLVAPYVADELLLQELHRRRQLHCERLANYQTMEALYRAIAHPPRIEQFRYLTLRRGMRYEQDWIDWIDEVLTFLKTEERL</sequence>
<organism evidence="3 4">
    <name type="scientific">Shackletoniella antarctica</name>
    <dbReference type="NCBI Taxonomy" id="268115"/>
    <lineage>
        <taxon>Bacteria</taxon>
        <taxon>Bacillati</taxon>
        <taxon>Cyanobacteriota</taxon>
        <taxon>Cyanophyceae</taxon>
        <taxon>Oculatellales</taxon>
        <taxon>Oculatellaceae</taxon>
        <taxon>Shackletoniella</taxon>
    </lineage>
</organism>
<dbReference type="InterPro" id="IPR005149">
    <property type="entry name" value="Tscrpt_reg_PadR_N"/>
</dbReference>
<dbReference type="Proteomes" id="UP000249081">
    <property type="component" value="Unassembled WGS sequence"/>
</dbReference>
<feature type="domain" description="Transcription regulator PadR C-terminal" evidence="2">
    <location>
        <begin position="92"/>
        <end position="174"/>
    </location>
</feature>
<dbReference type="EMBL" id="QBMN01000011">
    <property type="protein sequence ID" value="PZO44894.1"/>
    <property type="molecule type" value="Genomic_DNA"/>
</dbReference>
<reference evidence="4" key="1">
    <citation type="submission" date="2018-04" db="EMBL/GenBank/DDBJ databases">
        <authorList>
            <person name="Cornet L."/>
        </authorList>
    </citation>
    <scope>NUCLEOTIDE SEQUENCE [LARGE SCALE GENOMIC DNA]</scope>
</reference>
<dbReference type="InterPro" id="IPR036390">
    <property type="entry name" value="WH_DNA-bd_sf"/>
</dbReference>
<dbReference type="Gene3D" id="1.10.10.10">
    <property type="entry name" value="Winged helix-like DNA-binding domain superfamily/Winged helix DNA-binding domain"/>
    <property type="match status" value="1"/>
</dbReference>
<dbReference type="Gene3D" id="6.10.140.190">
    <property type="match status" value="1"/>
</dbReference>
<name>A0A2W4WID7_9CYAN</name>
<evidence type="ECO:0000313" key="3">
    <source>
        <dbReference type="EMBL" id="PZO44894.1"/>
    </source>
</evidence>
<dbReference type="PANTHER" id="PTHR43252">
    <property type="entry name" value="TRANSCRIPTIONAL REGULATOR YQJI"/>
    <property type="match status" value="1"/>
</dbReference>
<gene>
    <name evidence="3" type="ORF">DCF17_02645</name>
</gene>
<evidence type="ECO:0000259" key="1">
    <source>
        <dbReference type="Pfam" id="PF03551"/>
    </source>
</evidence>
<dbReference type="SUPFAM" id="SSF46785">
    <property type="entry name" value="Winged helix' DNA-binding domain"/>
    <property type="match status" value="1"/>
</dbReference>
<comment type="caution">
    <text evidence="3">The sequence shown here is derived from an EMBL/GenBank/DDBJ whole genome shotgun (WGS) entry which is preliminary data.</text>
</comment>
<protein>
    <submittedName>
        <fullName evidence="3">PadR family transcriptional regulator</fullName>
    </submittedName>
</protein>
<dbReference type="InterPro" id="IPR018309">
    <property type="entry name" value="Tscrpt_reg_PadR_C"/>
</dbReference>
<dbReference type="PANTHER" id="PTHR43252:SF4">
    <property type="entry name" value="TRANSCRIPTIONAL REGULATORY PROTEIN"/>
    <property type="match status" value="1"/>
</dbReference>
<evidence type="ECO:0000313" key="4">
    <source>
        <dbReference type="Proteomes" id="UP000249081"/>
    </source>
</evidence>